<dbReference type="PRINTS" id="PR01348">
    <property type="entry name" value="ICLNCHANNEL"/>
</dbReference>
<dbReference type="Proteomes" id="UP000516314">
    <property type="component" value="Chromosome 5"/>
</dbReference>
<dbReference type="PANTHER" id="PTHR21399:SF0">
    <property type="entry name" value="METHYLOSOME SUBUNIT PICLN"/>
    <property type="match status" value="1"/>
</dbReference>
<evidence type="ECO:0000256" key="3">
    <source>
        <dbReference type="ARBA" id="ARBA00007054"/>
    </source>
</evidence>
<evidence type="ECO:0000313" key="7">
    <source>
        <dbReference type="EMBL" id="CAD5335616.1"/>
    </source>
</evidence>
<keyword evidence="5" id="KW-0539">Nucleus</keyword>
<gene>
    <name evidence="7" type="ORF">AT9943_LOCUS22847</name>
</gene>
<dbReference type="InterPro" id="IPR003521">
    <property type="entry name" value="ICln"/>
</dbReference>
<dbReference type="EMBL" id="LR881470">
    <property type="protein sequence ID" value="CAD5335616.1"/>
    <property type="molecule type" value="Genomic_DNA"/>
</dbReference>
<feature type="region of interest" description="Disordered" evidence="6">
    <location>
        <begin position="182"/>
        <end position="208"/>
    </location>
</feature>
<accession>A0A7G2FPE4</accession>
<dbReference type="InterPro" id="IPR039924">
    <property type="entry name" value="ICln/Lot5/Saf5"/>
</dbReference>
<dbReference type="InterPro" id="IPR011993">
    <property type="entry name" value="PH-like_dom_sf"/>
</dbReference>
<dbReference type="Gene3D" id="2.30.29.30">
    <property type="entry name" value="Pleckstrin-homology domain (PH domain)/Phosphotyrosine-binding domain (PTB)"/>
    <property type="match status" value="1"/>
</dbReference>
<dbReference type="GO" id="GO:0034715">
    <property type="term" value="C:pICln-Sm protein complex"/>
    <property type="evidence" value="ECO:0007669"/>
    <property type="project" value="InterPro"/>
</dbReference>
<comment type="subcellular location">
    <subcellularLocation>
        <location evidence="2">Cytoplasm</location>
    </subcellularLocation>
    <subcellularLocation>
        <location evidence="1">Nucleus</location>
    </subcellularLocation>
</comment>
<evidence type="ECO:0000256" key="1">
    <source>
        <dbReference type="ARBA" id="ARBA00004123"/>
    </source>
</evidence>
<feature type="compositionally biased region" description="Basic and acidic residues" evidence="6">
    <location>
        <begin position="219"/>
        <end position="236"/>
    </location>
</feature>
<dbReference type="GO" id="GO:0034709">
    <property type="term" value="C:methylosome"/>
    <property type="evidence" value="ECO:0007669"/>
    <property type="project" value="InterPro"/>
</dbReference>
<protein>
    <submittedName>
        <fullName evidence="7">(thale cress) hypothetical protein</fullName>
    </submittedName>
</protein>
<dbReference type="GO" id="GO:0006821">
    <property type="term" value="P:chloride transport"/>
    <property type="evidence" value="ECO:0007669"/>
    <property type="project" value="InterPro"/>
</dbReference>
<name>A0A7G2FPE4_ARATH</name>
<dbReference type="GO" id="GO:0006884">
    <property type="term" value="P:cell volume homeostasis"/>
    <property type="evidence" value="ECO:0007669"/>
    <property type="project" value="InterPro"/>
</dbReference>
<keyword evidence="4" id="KW-0963">Cytoplasm</keyword>
<dbReference type="GO" id="GO:0005886">
    <property type="term" value="C:plasma membrane"/>
    <property type="evidence" value="ECO:0007669"/>
    <property type="project" value="InterPro"/>
</dbReference>
<comment type="similarity">
    <text evidence="3">Belongs to the pICln (TC 1.A.47) family.</text>
</comment>
<dbReference type="GO" id="GO:0005634">
    <property type="term" value="C:nucleus"/>
    <property type="evidence" value="ECO:0007669"/>
    <property type="project" value="UniProtKB-SubCell"/>
</dbReference>
<dbReference type="Pfam" id="PF03517">
    <property type="entry name" value="Voldacs"/>
    <property type="match status" value="1"/>
</dbReference>
<dbReference type="PANTHER" id="PTHR21399">
    <property type="entry name" value="CHLORIDE CONDUCTANCE REGULATORY PROTEIN ICLN"/>
    <property type="match status" value="1"/>
</dbReference>
<evidence type="ECO:0000256" key="6">
    <source>
        <dbReference type="SAM" id="MobiDB-lite"/>
    </source>
</evidence>
<evidence type="ECO:0000256" key="2">
    <source>
        <dbReference type="ARBA" id="ARBA00004496"/>
    </source>
</evidence>
<proteinExistence type="inferred from homology"/>
<sequence>MVAGLRDFTLRTEDGSGKPVLDESNGEELMHVQTSVAVALGNRPIESPGTLYITSRKLIWLSDVDMAKGYAVDFLSISLHAVSRDPEAYSSPCIYTQACTVMLLVASACWNLRKWLTQSTEVLDLSKIREMRLVPSDSTQLETLFDVFCECAELNPEPVQEEEEESGHNWVFSADQMDVRGGDDDAEWQISQSPTSVIGHSNGDEGLNQPMLELQINDQRFEDAEEMVHESETKDH</sequence>
<dbReference type="AlphaFoldDB" id="A0A7G2FPE4"/>
<feature type="compositionally biased region" description="Polar residues" evidence="6">
    <location>
        <begin position="189"/>
        <end position="199"/>
    </location>
</feature>
<evidence type="ECO:0000256" key="4">
    <source>
        <dbReference type="ARBA" id="ARBA00022490"/>
    </source>
</evidence>
<evidence type="ECO:0000256" key="5">
    <source>
        <dbReference type="ARBA" id="ARBA00023242"/>
    </source>
</evidence>
<organism evidence="7 8">
    <name type="scientific">Arabidopsis thaliana</name>
    <name type="common">Mouse-ear cress</name>
    <dbReference type="NCBI Taxonomy" id="3702"/>
    <lineage>
        <taxon>Eukaryota</taxon>
        <taxon>Viridiplantae</taxon>
        <taxon>Streptophyta</taxon>
        <taxon>Embryophyta</taxon>
        <taxon>Tracheophyta</taxon>
        <taxon>Spermatophyta</taxon>
        <taxon>Magnoliopsida</taxon>
        <taxon>eudicotyledons</taxon>
        <taxon>Gunneridae</taxon>
        <taxon>Pentapetalae</taxon>
        <taxon>rosids</taxon>
        <taxon>malvids</taxon>
        <taxon>Brassicales</taxon>
        <taxon>Brassicaceae</taxon>
        <taxon>Camelineae</taxon>
        <taxon>Arabidopsis</taxon>
    </lineage>
</organism>
<evidence type="ECO:0000313" key="8">
    <source>
        <dbReference type="Proteomes" id="UP000516314"/>
    </source>
</evidence>
<feature type="region of interest" description="Disordered" evidence="6">
    <location>
        <begin position="217"/>
        <end position="236"/>
    </location>
</feature>
<dbReference type="GO" id="GO:0005829">
    <property type="term" value="C:cytosol"/>
    <property type="evidence" value="ECO:0007669"/>
    <property type="project" value="InterPro"/>
</dbReference>
<dbReference type="GO" id="GO:0000387">
    <property type="term" value="P:spliceosomal snRNP assembly"/>
    <property type="evidence" value="ECO:0007669"/>
    <property type="project" value="InterPro"/>
</dbReference>
<reference evidence="7 8" key="1">
    <citation type="submission" date="2020-09" db="EMBL/GenBank/DDBJ databases">
        <authorList>
            <person name="Ashkenazy H."/>
        </authorList>
    </citation>
    <scope>NUCLEOTIDE SEQUENCE [LARGE SCALE GENOMIC DNA]</scope>
    <source>
        <strain evidence="8">cv. Cdm-0</strain>
    </source>
</reference>